<keyword evidence="11" id="KW-0966">Cell projection</keyword>
<comment type="similarity">
    <text evidence="2">Belongs to the MotB family.</text>
</comment>
<evidence type="ECO:0000313" key="11">
    <source>
        <dbReference type="EMBL" id="MFB5269126.1"/>
    </source>
</evidence>
<protein>
    <submittedName>
        <fullName evidence="11">Flagellar motor protein MotB</fullName>
    </submittedName>
</protein>
<dbReference type="InterPro" id="IPR006665">
    <property type="entry name" value="OmpA-like"/>
</dbReference>
<dbReference type="Pfam" id="PF13677">
    <property type="entry name" value="MotB_plug"/>
    <property type="match status" value="1"/>
</dbReference>
<feature type="region of interest" description="Disordered" evidence="8">
    <location>
        <begin position="65"/>
        <end position="109"/>
    </location>
</feature>
<accession>A0ABV5B144</accession>
<keyword evidence="3" id="KW-1003">Cell membrane</keyword>
<evidence type="ECO:0000256" key="9">
    <source>
        <dbReference type="SAM" id="Phobius"/>
    </source>
</evidence>
<evidence type="ECO:0000256" key="4">
    <source>
        <dbReference type="ARBA" id="ARBA00022692"/>
    </source>
</evidence>
<dbReference type="InterPro" id="IPR025713">
    <property type="entry name" value="MotB-like_N_dom"/>
</dbReference>
<dbReference type="InterPro" id="IPR036737">
    <property type="entry name" value="OmpA-like_sf"/>
</dbReference>
<evidence type="ECO:0000256" key="1">
    <source>
        <dbReference type="ARBA" id="ARBA00004162"/>
    </source>
</evidence>
<evidence type="ECO:0000256" key="5">
    <source>
        <dbReference type="ARBA" id="ARBA00022989"/>
    </source>
</evidence>
<evidence type="ECO:0000313" key="12">
    <source>
        <dbReference type="Proteomes" id="UP001580346"/>
    </source>
</evidence>
<organism evidence="11 12">
    <name type="scientific">Paenibacillus enshidis</name>
    <dbReference type="NCBI Taxonomy" id="1458439"/>
    <lineage>
        <taxon>Bacteria</taxon>
        <taxon>Bacillati</taxon>
        <taxon>Bacillota</taxon>
        <taxon>Bacilli</taxon>
        <taxon>Bacillales</taxon>
        <taxon>Paenibacillaceae</taxon>
        <taxon>Paenibacillus</taxon>
    </lineage>
</organism>
<dbReference type="SUPFAM" id="SSF103088">
    <property type="entry name" value="OmpA-like"/>
    <property type="match status" value="1"/>
</dbReference>
<evidence type="ECO:0000256" key="6">
    <source>
        <dbReference type="ARBA" id="ARBA00023136"/>
    </source>
</evidence>
<proteinExistence type="inferred from homology"/>
<dbReference type="Proteomes" id="UP001580346">
    <property type="component" value="Unassembled WGS sequence"/>
</dbReference>
<evidence type="ECO:0000256" key="3">
    <source>
        <dbReference type="ARBA" id="ARBA00022475"/>
    </source>
</evidence>
<dbReference type="InterPro" id="IPR050330">
    <property type="entry name" value="Bact_OuterMem_StrucFunc"/>
</dbReference>
<feature type="transmembrane region" description="Helical" evidence="9">
    <location>
        <begin position="32"/>
        <end position="51"/>
    </location>
</feature>
<feature type="domain" description="OmpA-like" evidence="10">
    <location>
        <begin position="144"/>
        <end position="266"/>
    </location>
</feature>
<reference evidence="11 12" key="1">
    <citation type="submission" date="2024-09" db="EMBL/GenBank/DDBJ databases">
        <title>Paenibacillus zeirhizospherea sp. nov., isolated from surface of the maize (Zea mays) roots in a horticulture field, Hungary.</title>
        <authorList>
            <person name="Marton D."/>
            <person name="Farkas M."/>
            <person name="Bedics A."/>
            <person name="Toth E."/>
            <person name="Tancsics A."/>
            <person name="Boka K."/>
            <person name="Maroti G."/>
            <person name="Kriszt B."/>
            <person name="Cserhati M."/>
        </authorList>
    </citation>
    <scope>NUCLEOTIDE SEQUENCE [LARGE SCALE GENOMIC DNA]</scope>
    <source>
        <strain evidence="11 12">KCTC 33519</strain>
    </source>
</reference>
<gene>
    <name evidence="11" type="primary">motB</name>
    <name evidence="11" type="ORF">ACE41H_20385</name>
</gene>
<dbReference type="EMBL" id="JBHHMI010000025">
    <property type="protein sequence ID" value="MFB5269126.1"/>
    <property type="molecule type" value="Genomic_DNA"/>
</dbReference>
<dbReference type="CDD" id="cd07185">
    <property type="entry name" value="OmpA_C-like"/>
    <property type="match status" value="1"/>
</dbReference>
<dbReference type="RefSeq" id="WP_375357402.1">
    <property type="nucleotide sequence ID" value="NZ_JBHHMI010000025.1"/>
</dbReference>
<evidence type="ECO:0000259" key="10">
    <source>
        <dbReference type="PROSITE" id="PS51123"/>
    </source>
</evidence>
<keyword evidence="5 9" id="KW-1133">Transmembrane helix</keyword>
<comment type="caution">
    <text evidence="11">The sequence shown here is derived from an EMBL/GenBank/DDBJ whole genome shotgun (WGS) entry which is preliminary data.</text>
</comment>
<dbReference type="Gene3D" id="3.30.1330.60">
    <property type="entry name" value="OmpA-like domain"/>
    <property type="match status" value="1"/>
</dbReference>
<comment type="subcellular location">
    <subcellularLocation>
        <location evidence="1">Cell membrane</location>
        <topology evidence="1">Single-pass membrane protein</topology>
    </subcellularLocation>
</comment>
<keyword evidence="12" id="KW-1185">Reference proteome</keyword>
<dbReference type="PANTHER" id="PTHR30329">
    <property type="entry name" value="STATOR ELEMENT OF FLAGELLAR MOTOR COMPLEX"/>
    <property type="match status" value="1"/>
</dbReference>
<name>A0ABV5B144_9BACL</name>
<keyword evidence="4 9" id="KW-0812">Transmembrane</keyword>
<evidence type="ECO:0000256" key="2">
    <source>
        <dbReference type="ARBA" id="ARBA00008914"/>
    </source>
</evidence>
<evidence type="ECO:0000256" key="8">
    <source>
        <dbReference type="SAM" id="MobiDB-lite"/>
    </source>
</evidence>
<dbReference type="NCBIfam" id="NF005831">
    <property type="entry name" value="PRK07734.1"/>
    <property type="match status" value="1"/>
</dbReference>
<dbReference type="PANTHER" id="PTHR30329:SF21">
    <property type="entry name" value="LIPOPROTEIN YIAD-RELATED"/>
    <property type="match status" value="1"/>
</dbReference>
<keyword evidence="11" id="KW-0282">Flagellum</keyword>
<evidence type="ECO:0000256" key="7">
    <source>
        <dbReference type="PROSITE-ProRule" id="PRU00473"/>
    </source>
</evidence>
<dbReference type="Pfam" id="PF00691">
    <property type="entry name" value="OmpA"/>
    <property type="match status" value="1"/>
</dbReference>
<keyword evidence="6 7" id="KW-0472">Membrane</keyword>
<feature type="compositionally biased region" description="Polar residues" evidence="8">
    <location>
        <begin position="65"/>
        <end position="81"/>
    </location>
</feature>
<dbReference type="PROSITE" id="PS51123">
    <property type="entry name" value="OMPA_2"/>
    <property type="match status" value="1"/>
</dbReference>
<sequence length="281" mass="31296">MRRERATVSKKGRHEPHEEHADESWLLPYSDLMTLLLALFIVLFGMSSLDAKKFEQMAKSMSSAFSGGSGVLDNTSANPVENPSVDMGKNKETVQDPVKSKPSSELQKELARREQEDLEKLKRRIDQYIKGNGLTEQLSTKLNQSQLMITISDNALFASGQAVVKPEARKLATSIATLLDEFPDYDVIVSGHTDNVPISNSKYPSNWELSADRALNFMRILLLDKQLNPQKFSAIGYGEYRPTTTNSTNVGRAKNRRVEISIIRKYQNGTQVISATSGGNN</sequence>
<keyword evidence="11" id="KW-0969">Cilium</keyword>
<feature type="region of interest" description="Disordered" evidence="8">
    <location>
        <begin position="1"/>
        <end position="22"/>
    </location>
</feature>